<evidence type="ECO:0000313" key="3">
    <source>
        <dbReference type="EMBL" id="GBM00940.1"/>
    </source>
</evidence>
<gene>
    <name evidence="3" type="ORF">AVEN_151394_1</name>
    <name evidence="2" type="ORF">AVEN_96933_1</name>
</gene>
<reference evidence="2 4" key="1">
    <citation type="journal article" date="2019" name="Sci. Rep.">
        <title>Orb-weaving spider Araneus ventricosus genome elucidates the spidroin gene catalogue.</title>
        <authorList>
            <person name="Kono N."/>
            <person name="Nakamura H."/>
            <person name="Ohtoshi R."/>
            <person name="Moran D.A.P."/>
            <person name="Shinohara A."/>
            <person name="Yoshida Y."/>
            <person name="Fujiwara M."/>
            <person name="Mori M."/>
            <person name="Tomita M."/>
            <person name="Arakawa K."/>
        </authorList>
    </citation>
    <scope>NUCLEOTIDE SEQUENCE [LARGE SCALE GENOMIC DNA]</scope>
</reference>
<dbReference type="AlphaFoldDB" id="A0A4Y1ZKK4"/>
<evidence type="ECO:0000313" key="4">
    <source>
        <dbReference type="Proteomes" id="UP000499080"/>
    </source>
</evidence>
<feature type="region of interest" description="Disordered" evidence="1">
    <location>
        <begin position="93"/>
        <end position="118"/>
    </location>
</feature>
<proteinExistence type="predicted"/>
<keyword evidence="4" id="KW-1185">Reference proteome</keyword>
<dbReference type="EMBL" id="BGPR01000162">
    <property type="protein sequence ID" value="GBM00940.1"/>
    <property type="molecule type" value="Genomic_DNA"/>
</dbReference>
<comment type="caution">
    <text evidence="2">The sequence shown here is derived from an EMBL/GenBank/DDBJ whole genome shotgun (WGS) entry which is preliminary data.</text>
</comment>
<feature type="compositionally biased region" description="Polar residues" evidence="1">
    <location>
        <begin position="94"/>
        <end position="118"/>
    </location>
</feature>
<dbReference type="EMBL" id="BGPR01075313">
    <property type="protein sequence ID" value="GBL54700.1"/>
    <property type="molecule type" value="Genomic_DNA"/>
</dbReference>
<evidence type="ECO:0000313" key="2">
    <source>
        <dbReference type="EMBL" id="GBL54700.1"/>
    </source>
</evidence>
<name>A0A4Y1ZKK4_ARAVE</name>
<accession>A0A4Y1ZKK4</accession>
<protein>
    <submittedName>
        <fullName evidence="2">Uncharacterized protein</fullName>
    </submittedName>
</protein>
<evidence type="ECO:0000256" key="1">
    <source>
        <dbReference type="SAM" id="MobiDB-lite"/>
    </source>
</evidence>
<sequence>MFASIHVVDGRPFLVVLMAVTEMLDVLEKMCFLQCAILIKNPQNFINFLNVFLKFHQKFYVKSLFSNLHRRQEQKQGATKKFRLVRRSDDYCHSSGTPANTAASAHTQRSSPASSSVP</sequence>
<dbReference type="Proteomes" id="UP000499080">
    <property type="component" value="Unassembled WGS sequence"/>
</dbReference>
<organism evidence="2 4">
    <name type="scientific">Araneus ventricosus</name>
    <name type="common">Orbweaver spider</name>
    <name type="synonym">Epeira ventricosa</name>
    <dbReference type="NCBI Taxonomy" id="182803"/>
    <lineage>
        <taxon>Eukaryota</taxon>
        <taxon>Metazoa</taxon>
        <taxon>Ecdysozoa</taxon>
        <taxon>Arthropoda</taxon>
        <taxon>Chelicerata</taxon>
        <taxon>Arachnida</taxon>
        <taxon>Araneae</taxon>
        <taxon>Araneomorphae</taxon>
        <taxon>Entelegynae</taxon>
        <taxon>Araneoidea</taxon>
        <taxon>Araneidae</taxon>
        <taxon>Araneus</taxon>
    </lineage>
</organism>